<reference evidence="1 2" key="1">
    <citation type="submission" date="2023-01" db="EMBL/GenBank/DDBJ databases">
        <title>Trichodesmium-associated heterotrophic epibiont bacteria.</title>
        <authorList>
            <person name="Cleveland C.S."/>
            <person name="Webb E.A."/>
        </authorList>
    </citation>
    <scope>NUCLEOTIDE SEQUENCE [LARGE SCALE GENOMIC DNA]</scope>
    <source>
        <strain evidence="1 2">USCH2</strain>
    </source>
</reference>
<dbReference type="Proteomes" id="UP001377972">
    <property type="component" value="Unassembled WGS sequence"/>
</dbReference>
<comment type="caution">
    <text evidence="1">The sequence shown here is derived from an EMBL/GenBank/DDBJ whole genome shotgun (WGS) entry which is preliminary data.</text>
</comment>
<evidence type="ECO:0000313" key="2">
    <source>
        <dbReference type="Proteomes" id="UP001377972"/>
    </source>
</evidence>
<proteinExistence type="predicted"/>
<dbReference type="RefSeq" id="WP_228482479.1">
    <property type="nucleotide sequence ID" value="NZ_JAQPZS010000009.1"/>
</dbReference>
<sequence>MQTPSLIELGMRPFFQQQLSLDELENSHLGRVVEHHKTEVVFKNG</sequence>
<keyword evidence="2" id="KW-1185">Reference proteome</keyword>
<evidence type="ECO:0008006" key="3">
    <source>
        <dbReference type="Google" id="ProtNLM"/>
    </source>
</evidence>
<gene>
    <name evidence="1" type="ORF">PQI24_11420</name>
</gene>
<organism evidence="1 2">
    <name type="scientific">Pseudoalteromonas lipolytica</name>
    <dbReference type="NCBI Taxonomy" id="570156"/>
    <lineage>
        <taxon>Bacteria</taxon>
        <taxon>Pseudomonadati</taxon>
        <taxon>Pseudomonadota</taxon>
        <taxon>Gammaproteobacteria</taxon>
        <taxon>Alteromonadales</taxon>
        <taxon>Pseudoalteromonadaceae</taxon>
        <taxon>Pseudoalteromonas</taxon>
    </lineage>
</organism>
<accession>A0ABU8SUY6</accession>
<protein>
    <recommendedName>
        <fullName evidence="3">Transposase</fullName>
    </recommendedName>
</protein>
<name>A0ABU8SUY6_9GAMM</name>
<dbReference type="EMBL" id="JAQPZS010000009">
    <property type="protein sequence ID" value="MEJ6496647.1"/>
    <property type="molecule type" value="Genomic_DNA"/>
</dbReference>
<evidence type="ECO:0000313" key="1">
    <source>
        <dbReference type="EMBL" id="MEJ6496647.1"/>
    </source>
</evidence>